<organism evidence="2 3">
    <name type="scientific">Actinoplanes nipponensis</name>
    <dbReference type="NCBI Taxonomy" id="135950"/>
    <lineage>
        <taxon>Bacteria</taxon>
        <taxon>Bacillati</taxon>
        <taxon>Actinomycetota</taxon>
        <taxon>Actinomycetes</taxon>
        <taxon>Micromonosporales</taxon>
        <taxon>Micromonosporaceae</taxon>
        <taxon>Actinoplanes</taxon>
    </lineage>
</organism>
<sequence length="116" mass="12069">MTTRTDLLAVARAEALFVSDLPARPVPVGAEVAAAIRNAVRRHGGTKGCAGEVAAAFGDHPDIAVPRMRWALRTVRITYQRQPRPRAGGGPAALRVPSGRTRPPAPTSTGSAAPAE</sequence>
<accession>A0A919MLW7</accession>
<dbReference type="Proteomes" id="UP000647172">
    <property type="component" value="Unassembled WGS sequence"/>
</dbReference>
<protein>
    <submittedName>
        <fullName evidence="2">Uncharacterized protein</fullName>
    </submittedName>
</protein>
<feature type="region of interest" description="Disordered" evidence="1">
    <location>
        <begin position="80"/>
        <end position="116"/>
    </location>
</feature>
<evidence type="ECO:0000313" key="2">
    <source>
        <dbReference type="EMBL" id="GIE49252.1"/>
    </source>
</evidence>
<name>A0A919MLW7_9ACTN</name>
<feature type="compositionally biased region" description="Low complexity" evidence="1">
    <location>
        <begin position="97"/>
        <end position="116"/>
    </location>
</feature>
<evidence type="ECO:0000313" key="3">
    <source>
        <dbReference type="Proteomes" id="UP000647172"/>
    </source>
</evidence>
<reference evidence="2" key="1">
    <citation type="submission" date="2021-01" db="EMBL/GenBank/DDBJ databases">
        <title>Whole genome shotgun sequence of Actinoplanes nipponensis NBRC 14063.</title>
        <authorList>
            <person name="Komaki H."/>
            <person name="Tamura T."/>
        </authorList>
    </citation>
    <scope>NUCLEOTIDE SEQUENCE</scope>
    <source>
        <strain evidence="2">NBRC 14063</strain>
    </source>
</reference>
<proteinExistence type="predicted"/>
<dbReference type="RefSeq" id="WP_203768497.1">
    <property type="nucleotide sequence ID" value="NZ_BOMQ01000031.1"/>
</dbReference>
<dbReference type="AlphaFoldDB" id="A0A919MLW7"/>
<evidence type="ECO:0000256" key="1">
    <source>
        <dbReference type="SAM" id="MobiDB-lite"/>
    </source>
</evidence>
<dbReference type="EMBL" id="BOMQ01000031">
    <property type="protein sequence ID" value="GIE49252.1"/>
    <property type="molecule type" value="Genomic_DNA"/>
</dbReference>
<gene>
    <name evidence="2" type="ORF">Ani05nite_27860</name>
</gene>
<keyword evidence="3" id="KW-1185">Reference proteome</keyword>
<comment type="caution">
    <text evidence="2">The sequence shown here is derived from an EMBL/GenBank/DDBJ whole genome shotgun (WGS) entry which is preliminary data.</text>
</comment>